<feature type="region of interest" description="Disordered" evidence="1">
    <location>
        <begin position="31"/>
        <end position="50"/>
    </location>
</feature>
<evidence type="ECO:0000256" key="2">
    <source>
        <dbReference type="SAM" id="Phobius"/>
    </source>
</evidence>
<protein>
    <submittedName>
        <fullName evidence="3">Uncharacterized protein</fullName>
    </submittedName>
</protein>
<name>A0A643C5H0_BALPH</name>
<evidence type="ECO:0000313" key="3">
    <source>
        <dbReference type="EMBL" id="KAB0395272.1"/>
    </source>
</evidence>
<keyword evidence="4" id="KW-1185">Reference proteome</keyword>
<dbReference type="EMBL" id="SGJD01002529">
    <property type="protein sequence ID" value="KAB0395272.1"/>
    <property type="molecule type" value="Genomic_DNA"/>
</dbReference>
<sequence>MKDGAGAAGHVHTQPHLADEVPQLPAVHDDVHDAQGHDEHGHQEVRHSQRTDQMAMITAEFSSMVRVVMSTRVMEMSIFSVMVLGLTATLASGVQAKTKKRGTCAINNSFFLTSRMAPAKKGAENKGRSTINKVVTREYTINVHKASVESVSRSVPLGHSKKS</sequence>
<feature type="transmembrane region" description="Helical" evidence="2">
    <location>
        <begin position="73"/>
        <end position="91"/>
    </location>
</feature>
<dbReference type="AlphaFoldDB" id="A0A643C5H0"/>
<evidence type="ECO:0000256" key="1">
    <source>
        <dbReference type="SAM" id="MobiDB-lite"/>
    </source>
</evidence>
<keyword evidence="2" id="KW-1133">Transmembrane helix</keyword>
<keyword evidence="2" id="KW-0472">Membrane</keyword>
<gene>
    <name evidence="3" type="ORF">E2I00_012288</name>
</gene>
<comment type="caution">
    <text evidence="3">The sequence shown here is derived from an EMBL/GenBank/DDBJ whole genome shotgun (WGS) entry which is preliminary data.</text>
</comment>
<evidence type="ECO:0000313" key="4">
    <source>
        <dbReference type="Proteomes" id="UP000437017"/>
    </source>
</evidence>
<reference evidence="3 4" key="1">
    <citation type="journal article" date="2019" name="PLoS ONE">
        <title>Genomic analyses reveal an absence of contemporary introgressive admixture between fin whales and blue whales, despite known hybrids.</title>
        <authorList>
            <person name="Westbury M.V."/>
            <person name="Petersen B."/>
            <person name="Lorenzen E.D."/>
        </authorList>
    </citation>
    <scope>NUCLEOTIDE SEQUENCE [LARGE SCALE GENOMIC DNA]</scope>
    <source>
        <strain evidence="3">FinWhale-01</strain>
    </source>
</reference>
<dbReference type="Proteomes" id="UP000437017">
    <property type="component" value="Unassembled WGS sequence"/>
</dbReference>
<organism evidence="3 4">
    <name type="scientific">Balaenoptera physalus</name>
    <name type="common">Fin whale</name>
    <name type="synonym">Balaena physalus</name>
    <dbReference type="NCBI Taxonomy" id="9770"/>
    <lineage>
        <taxon>Eukaryota</taxon>
        <taxon>Metazoa</taxon>
        <taxon>Chordata</taxon>
        <taxon>Craniata</taxon>
        <taxon>Vertebrata</taxon>
        <taxon>Euteleostomi</taxon>
        <taxon>Mammalia</taxon>
        <taxon>Eutheria</taxon>
        <taxon>Laurasiatheria</taxon>
        <taxon>Artiodactyla</taxon>
        <taxon>Whippomorpha</taxon>
        <taxon>Cetacea</taxon>
        <taxon>Mysticeti</taxon>
        <taxon>Balaenopteridae</taxon>
        <taxon>Balaenoptera</taxon>
    </lineage>
</organism>
<accession>A0A643C5H0</accession>
<proteinExistence type="predicted"/>
<keyword evidence="2" id="KW-0812">Transmembrane</keyword>